<dbReference type="PANTHER" id="PTHR46383">
    <property type="entry name" value="ASPARTATE AMINOTRANSFERASE"/>
    <property type="match status" value="1"/>
</dbReference>
<name>A0ABW9ZIK0_9HYPH</name>
<dbReference type="EMBL" id="JAABLP010000003">
    <property type="protein sequence ID" value="NBN64254.1"/>
    <property type="molecule type" value="Genomic_DNA"/>
</dbReference>
<evidence type="ECO:0000256" key="2">
    <source>
        <dbReference type="ARBA" id="ARBA00007441"/>
    </source>
</evidence>
<dbReference type="InterPro" id="IPR015421">
    <property type="entry name" value="PyrdxlP-dep_Trfase_major"/>
</dbReference>
<reference evidence="9 10" key="1">
    <citation type="submission" date="2020-01" db="EMBL/GenBank/DDBJ databases">
        <authorList>
            <person name="Peng S.Y."/>
            <person name="Li J."/>
            <person name="Wang M."/>
            <person name="Wang L."/>
            <person name="Wang C.Q."/>
            <person name="Wang J.R."/>
        </authorList>
    </citation>
    <scope>NUCLEOTIDE SEQUENCE [LARGE SCALE GENOMIC DNA]</scope>
    <source>
        <strain evidence="9 10">XCT-34</strain>
    </source>
</reference>
<dbReference type="InterPro" id="IPR015424">
    <property type="entry name" value="PyrdxlP-dep_Trfase"/>
</dbReference>
<keyword evidence="10" id="KW-1185">Reference proteome</keyword>
<keyword evidence="6" id="KW-0663">Pyridoxal phosphate</keyword>
<evidence type="ECO:0000313" key="9">
    <source>
        <dbReference type="EMBL" id="NBN64254.1"/>
    </source>
</evidence>
<organism evidence="9 10">
    <name type="scientific">Pannonibacter tanglangensis</name>
    <dbReference type="NCBI Taxonomy" id="2750084"/>
    <lineage>
        <taxon>Bacteria</taxon>
        <taxon>Pseudomonadati</taxon>
        <taxon>Pseudomonadota</taxon>
        <taxon>Alphaproteobacteria</taxon>
        <taxon>Hyphomicrobiales</taxon>
        <taxon>Stappiaceae</taxon>
        <taxon>Pannonibacter</taxon>
    </lineage>
</organism>
<evidence type="ECO:0000256" key="7">
    <source>
        <dbReference type="ARBA" id="ARBA00049185"/>
    </source>
</evidence>
<gene>
    <name evidence="9" type="ORF">GWI71_11230</name>
</gene>
<comment type="cofactor">
    <cofactor evidence="1">
        <name>pyridoxal 5'-phosphate</name>
        <dbReference type="ChEBI" id="CHEBI:597326"/>
    </cofactor>
</comment>
<evidence type="ECO:0000256" key="3">
    <source>
        <dbReference type="ARBA" id="ARBA00012753"/>
    </source>
</evidence>
<dbReference type="CDD" id="cd00609">
    <property type="entry name" value="AAT_like"/>
    <property type="match status" value="1"/>
</dbReference>
<keyword evidence="5" id="KW-0808">Transferase</keyword>
<evidence type="ECO:0000256" key="1">
    <source>
        <dbReference type="ARBA" id="ARBA00001933"/>
    </source>
</evidence>
<evidence type="ECO:0000259" key="8">
    <source>
        <dbReference type="Pfam" id="PF00155"/>
    </source>
</evidence>
<proteinExistence type="inferred from homology"/>
<dbReference type="PANTHER" id="PTHR46383:SF1">
    <property type="entry name" value="ASPARTATE AMINOTRANSFERASE"/>
    <property type="match status" value="1"/>
</dbReference>
<evidence type="ECO:0000256" key="6">
    <source>
        <dbReference type="ARBA" id="ARBA00022898"/>
    </source>
</evidence>
<protein>
    <recommendedName>
        <fullName evidence="3">aspartate transaminase</fullName>
        <ecNumber evidence="3">2.6.1.1</ecNumber>
    </recommendedName>
</protein>
<comment type="similarity">
    <text evidence="2">Belongs to the class-I pyridoxal-phosphate-dependent aminotransferase family.</text>
</comment>
<evidence type="ECO:0000313" key="10">
    <source>
        <dbReference type="Proteomes" id="UP000541347"/>
    </source>
</evidence>
<evidence type="ECO:0000256" key="5">
    <source>
        <dbReference type="ARBA" id="ARBA00022679"/>
    </source>
</evidence>
<keyword evidence="4 9" id="KW-0032">Aminotransferase</keyword>
<dbReference type="InterPro" id="IPR004839">
    <property type="entry name" value="Aminotransferase_I/II_large"/>
</dbReference>
<comment type="caution">
    <text evidence="9">The sequence shown here is derived from an EMBL/GenBank/DDBJ whole genome shotgun (WGS) entry which is preliminary data.</text>
</comment>
<dbReference type="SUPFAM" id="SSF53383">
    <property type="entry name" value="PLP-dependent transferases"/>
    <property type="match status" value="1"/>
</dbReference>
<dbReference type="Proteomes" id="UP000541347">
    <property type="component" value="Unassembled WGS sequence"/>
</dbReference>
<accession>A0ABW9ZIK0</accession>
<dbReference type="Pfam" id="PF00155">
    <property type="entry name" value="Aminotran_1_2"/>
    <property type="match status" value="1"/>
</dbReference>
<dbReference type="GO" id="GO:0008483">
    <property type="term" value="F:transaminase activity"/>
    <property type="evidence" value="ECO:0007669"/>
    <property type="project" value="UniProtKB-KW"/>
</dbReference>
<comment type="catalytic activity">
    <reaction evidence="7">
        <text>L-aspartate + 2-oxoglutarate = oxaloacetate + L-glutamate</text>
        <dbReference type="Rhea" id="RHEA:21824"/>
        <dbReference type="ChEBI" id="CHEBI:16452"/>
        <dbReference type="ChEBI" id="CHEBI:16810"/>
        <dbReference type="ChEBI" id="CHEBI:29985"/>
        <dbReference type="ChEBI" id="CHEBI:29991"/>
        <dbReference type="EC" id="2.6.1.1"/>
    </reaction>
</comment>
<dbReference type="NCBIfam" id="NF004770">
    <property type="entry name" value="PRK06108.1"/>
    <property type="match status" value="1"/>
</dbReference>
<dbReference type="EC" id="2.6.1.1" evidence="3"/>
<evidence type="ECO:0000256" key="4">
    <source>
        <dbReference type="ARBA" id="ARBA00022576"/>
    </source>
</evidence>
<sequence length="427" mass="46106">MVHAFSSVICRPSLYGRHGSATAGPLCFVLEIQRFSVSSQLLSAIRQPAREAPESGIVEVVNVARGRSDLIPLWVGEGDLPTPTFICAAAEAALRAGETFYTYQRGLPELRQALAAYHGRVYERDFDPERFFVTGSGMHAIQIAVALVAGAGDEVLVPMPSWPNIAAAVGINGGRPVSVPLRFGASGWTLDVEQLAAAITPRTRAIFLNSPSNPTGWVADHATLASILALARKHGLWIISDEVYARFYYGEAGRAPSFHDLASDQDRIIYVNTFSKNWAMTGWRIGWLSAPAELGQVIENLIQYSNSGVATFAQRAALAALSAEGDAFLAEQIARADAGRQLVRDAVAALPGSRFAEPEGAFYLFFGLDGHPDSRRLAMDLVRDTGLGLAPGSAFGPAGEGFLRLCYARREAHLREGTRRLAEWLSH</sequence>
<dbReference type="Gene3D" id="3.40.640.10">
    <property type="entry name" value="Type I PLP-dependent aspartate aminotransferase-like (Major domain)"/>
    <property type="match status" value="1"/>
</dbReference>
<feature type="domain" description="Aminotransferase class I/classII large" evidence="8">
    <location>
        <begin position="75"/>
        <end position="419"/>
    </location>
</feature>
<dbReference type="InterPro" id="IPR050596">
    <property type="entry name" value="AspAT/PAT-like"/>
</dbReference>